<dbReference type="EMBL" id="SNRW01001829">
    <property type="protein sequence ID" value="KAA6394862.1"/>
    <property type="molecule type" value="Genomic_DNA"/>
</dbReference>
<accession>A0A5J4WK17</accession>
<reference evidence="1 2" key="1">
    <citation type="submission" date="2019-03" db="EMBL/GenBank/DDBJ databases">
        <title>Single cell metagenomics reveals metabolic interactions within the superorganism composed of flagellate Streblomastix strix and complex community of Bacteroidetes bacteria on its surface.</title>
        <authorList>
            <person name="Treitli S.C."/>
            <person name="Kolisko M."/>
            <person name="Husnik F."/>
            <person name="Keeling P."/>
            <person name="Hampl V."/>
        </authorList>
    </citation>
    <scope>NUCLEOTIDE SEQUENCE [LARGE SCALE GENOMIC DNA]</scope>
    <source>
        <strain evidence="1">ST1C</strain>
    </source>
</reference>
<dbReference type="Proteomes" id="UP000324800">
    <property type="component" value="Unassembled WGS sequence"/>
</dbReference>
<proteinExistence type="predicted"/>
<name>A0A5J4WK17_9EUKA</name>
<evidence type="ECO:0000313" key="2">
    <source>
        <dbReference type="Proteomes" id="UP000324800"/>
    </source>
</evidence>
<organism evidence="1 2">
    <name type="scientific">Streblomastix strix</name>
    <dbReference type="NCBI Taxonomy" id="222440"/>
    <lineage>
        <taxon>Eukaryota</taxon>
        <taxon>Metamonada</taxon>
        <taxon>Preaxostyla</taxon>
        <taxon>Oxymonadida</taxon>
        <taxon>Streblomastigidae</taxon>
        <taxon>Streblomastix</taxon>
    </lineage>
</organism>
<sequence>MEKVPGCRSGGCQNDNLTNILVDQTRPEVRFPSFDSSQTIWTLSSIRSRESVLQIQGNALWDPTLTNILYGIQ</sequence>
<dbReference type="AlphaFoldDB" id="A0A5J4WK17"/>
<evidence type="ECO:0000313" key="1">
    <source>
        <dbReference type="EMBL" id="KAA6394862.1"/>
    </source>
</evidence>
<gene>
    <name evidence="1" type="ORF">EZS28_009613</name>
</gene>
<protein>
    <submittedName>
        <fullName evidence="1">Uncharacterized protein</fullName>
    </submittedName>
</protein>
<comment type="caution">
    <text evidence="1">The sequence shown here is derived from an EMBL/GenBank/DDBJ whole genome shotgun (WGS) entry which is preliminary data.</text>
</comment>